<dbReference type="EMBL" id="CAJDYZ010010064">
    <property type="protein sequence ID" value="CAD1477533.1"/>
    <property type="molecule type" value="Genomic_DNA"/>
</dbReference>
<comment type="caution">
    <text evidence="2">The sequence shown here is derived from an EMBL/GenBank/DDBJ whole genome shotgun (WGS) entry which is preliminary data.</text>
</comment>
<feature type="non-terminal residue" evidence="2">
    <location>
        <position position="532"/>
    </location>
</feature>
<reference evidence="2" key="1">
    <citation type="submission" date="2020-07" db="EMBL/GenBank/DDBJ databases">
        <authorList>
            <person name="Nazaruddin N."/>
        </authorList>
    </citation>
    <scope>NUCLEOTIDE SEQUENCE</scope>
</reference>
<dbReference type="Proteomes" id="UP000752696">
    <property type="component" value="Unassembled WGS sequence"/>
</dbReference>
<feature type="domain" description="EB" evidence="1">
    <location>
        <begin position="384"/>
        <end position="430"/>
    </location>
</feature>
<dbReference type="PANTHER" id="PTHR39069:SF8">
    <property type="entry name" value="FI17111P1"/>
    <property type="match status" value="1"/>
</dbReference>
<dbReference type="OrthoDB" id="504708at2759"/>
<feature type="non-terminal residue" evidence="2">
    <location>
        <position position="1"/>
    </location>
</feature>
<organism evidence="2 3">
    <name type="scientific">Heterotrigona itama</name>
    <dbReference type="NCBI Taxonomy" id="395501"/>
    <lineage>
        <taxon>Eukaryota</taxon>
        <taxon>Metazoa</taxon>
        <taxon>Ecdysozoa</taxon>
        <taxon>Arthropoda</taxon>
        <taxon>Hexapoda</taxon>
        <taxon>Insecta</taxon>
        <taxon>Pterygota</taxon>
        <taxon>Neoptera</taxon>
        <taxon>Endopterygota</taxon>
        <taxon>Hymenoptera</taxon>
        <taxon>Apocrita</taxon>
        <taxon>Aculeata</taxon>
        <taxon>Apoidea</taxon>
        <taxon>Anthophila</taxon>
        <taxon>Apidae</taxon>
        <taxon>Heterotrigona</taxon>
    </lineage>
</organism>
<dbReference type="Pfam" id="PF01683">
    <property type="entry name" value="EB"/>
    <property type="match status" value="2"/>
</dbReference>
<dbReference type="PANTHER" id="PTHR39069">
    <property type="entry name" value="ECDYSONE-INDUCIBLE GENE E1, ISOFORM A"/>
    <property type="match status" value="1"/>
</dbReference>
<protein>
    <recommendedName>
        <fullName evidence="1">EB domain-containing protein</fullName>
    </recommendedName>
</protein>
<evidence type="ECO:0000259" key="1">
    <source>
        <dbReference type="Pfam" id="PF01683"/>
    </source>
</evidence>
<evidence type="ECO:0000313" key="3">
    <source>
        <dbReference type="Proteomes" id="UP000752696"/>
    </source>
</evidence>
<dbReference type="InterPro" id="IPR006149">
    <property type="entry name" value="EB_dom"/>
</dbReference>
<name>A0A6V7HFN3_9HYME</name>
<evidence type="ECO:0000313" key="2">
    <source>
        <dbReference type="EMBL" id="CAD1477533.1"/>
    </source>
</evidence>
<proteinExistence type="predicted"/>
<dbReference type="AlphaFoldDB" id="A0A6V7HFN3"/>
<keyword evidence="3" id="KW-1185">Reference proteome</keyword>
<feature type="domain" description="EB" evidence="1">
    <location>
        <begin position="203"/>
        <end position="248"/>
    </location>
</feature>
<accession>A0A6V7HFN3</accession>
<sequence length="532" mass="59289">AQKYGDDCQESRQCSAYLSRGGTCANGICVCAGGYYYIHGQCHRYSGLSGKCQDDEDCYVHGDFQASKCNEQKICNCAPKYYKREYRGCRPIAEENDGKCIINNDCKGSNATCDFVEHKCVPPGNTASKFLRNDNTLFPEGDAIEQELGERCDPARNETVIDNSVCQNGVWNCILETVASKDNRKCEKGKRSIGSQRKLSLNERYVFSVCVVIARYNDNCQDDVQCYVFGPDAICKDGKCVCNEKSRLNETESFCWTKRGIGENCYQDIDCHLDDYINVRLICDANKLCSCPSGTYPTTDRTACVKNHAGIGDTCGVDKDCEHTRNAKCANKVCVCMDNYYELNKQCVKGINSTCSSHDECKANNSVCESKLCTCKDDHVASSVGSCVRVSTYGESCEEDIQCSSRIPNALCLQSTCACPKGHHYNFGKCFERKEMKRSSAEASDSVSGKIALLDGSLMHIENRSACFLSPPVQADKKYTSVYCFSSRHGLSKSGRMLRGFERRRGGLQERSVRMRLVLHPTKLHCVRTLQR</sequence>
<gene>
    <name evidence="2" type="ORF">MHI_LOCUS734801</name>
</gene>